<proteinExistence type="predicted"/>
<feature type="compositionally biased region" description="Basic and acidic residues" evidence="1">
    <location>
        <begin position="435"/>
        <end position="445"/>
    </location>
</feature>
<evidence type="ECO:0000259" key="2">
    <source>
        <dbReference type="PROSITE" id="PS50003"/>
    </source>
</evidence>
<feature type="region of interest" description="Disordered" evidence="1">
    <location>
        <begin position="393"/>
        <end position="460"/>
    </location>
</feature>
<evidence type="ECO:0000313" key="4">
    <source>
        <dbReference type="Proteomes" id="UP001211907"/>
    </source>
</evidence>
<reference evidence="3" key="1">
    <citation type="submission" date="2020-05" db="EMBL/GenBank/DDBJ databases">
        <title>Phylogenomic resolution of chytrid fungi.</title>
        <authorList>
            <person name="Stajich J.E."/>
            <person name="Amses K."/>
            <person name="Simmons R."/>
            <person name="Seto K."/>
            <person name="Myers J."/>
            <person name="Bonds A."/>
            <person name="Quandt C.A."/>
            <person name="Barry K."/>
            <person name="Liu P."/>
            <person name="Grigoriev I."/>
            <person name="Longcore J.E."/>
            <person name="James T.Y."/>
        </authorList>
    </citation>
    <scope>NUCLEOTIDE SEQUENCE</scope>
    <source>
        <strain evidence="3">JEL0513</strain>
    </source>
</reference>
<evidence type="ECO:0000256" key="1">
    <source>
        <dbReference type="SAM" id="MobiDB-lite"/>
    </source>
</evidence>
<feature type="compositionally biased region" description="Low complexity" evidence="1">
    <location>
        <begin position="228"/>
        <end position="240"/>
    </location>
</feature>
<feature type="compositionally biased region" description="Polar residues" evidence="1">
    <location>
        <begin position="216"/>
        <end position="227"/>
    </location>
</feature>
<dbReference type="PROSITE" id="PS50003">
    <property type="entry name" value="PH_DOMAIN"/>
    <property type="match status" value="1"/>
</dbReference>
<dbReference type="Gene3D" id="2.30.29.30">
    <property type="entry name" value="Pleckstrin-homology domain (PH domain)/Phosphotyrosine-binding domain (PTB)"/>
    <property type="match status" value="1"/>
</dbReference>
<dbReference type="InterPro" id="IPR001849">
    <property type="entry name" value="PH_domain"/>
</dbReference>
<feature type="compositionally biased region" description="Polar residues" evidence="1">
    <location>
        <begin position="335"/>
        <end position="346"/>
    </location>
</feature>
<feature type="domain" description="PH" evidence="2">
    <location>
        <begin position="55"/>
        <end position="149"/>
    </location>
</feature>
<dbReference type="EMBL" id="JADGJH010001711">
    <property type="protein sequence ID" value="KAJ3110608.1"/>
    <property type="molecule type" value="Genomic_DNA"/>
</dbReference>
<dbReference type="Proteomes" id="UP001211907">
    <property type="component" value="Unassembled WGS sequence"/>
</dbReference>
<name>A0AAD5SUV9_9FUNG</name>
<comment type="caution">
    <text evidence="3">The sequence shown here is derived from an EMBL/GenBank/DDBJ whole genome shotgun (WGS) entry which is preliminary data.</text>
</comment>
<accession>A0AAD5SUV9</accession>
<dbReference type="SMART" id="SM00233">
    <property type="entry name" value="PH"/>
    <property type="match status" value="1"/>
</dbReference>
<feature type="region of interest" description="Disordered" evidence="1">
    <location>
        <begin position="289"/>
        <end position="369"/>
    </location>
</feature>
<evidence type="ECO:0000313" key="3">
    <source>
        <dbReference type="EMBL" id="KAJ3110608.1"/>
    </source>
</evidence>
<dbReference type="SUPFAM" id="SSF50729">
    <property type="entry name" value="PH domain-like"/>
    <property type="match status" value="1"/>
</dbReference>
<feature type="region of interest" description="Disordered" evidence="1">
    <location>
        <begin position="189"/>
        <end position="274"/>
    </location>
</feature>
<dbReference type="Pfam" id="PF00169">
    <property type="entry name" value="PH"/>
    <property type="match status" value="1"/>
</dbReference>
<dbReference type="CDD" id="cd00821">
    <property type="entry name" value="PH"/>
    <property type="match status" value="1"/>
</dbReference>
<feature type="compositionally biased region" description="Polar residues" evidence="1">
    <location>
        <begin position="241"/>
        <end position="252"/>
    </location>
</feature>
<feature type="compositionally biased region" description="Low complexity" evidence="1">
    <location>
        <begin position="201"/>
        <end position="214"/>
    </location>
</feature>
<dbReference type="AlphaFoldDB" id="A0AAD5SUV9"/>
<gene>
    <name evidence="3" type="ORF">HK100_002986</name>
</gene>
<sequence>MAGLKSMSDILTDLDESLNLFSESETMSSFNDVNDLMVTSSIHYGELEILPMSYQFTSDGQQNKLPWTKRFFILTSDSVFMFASSGDGEYELDRFSITASATVSRSIPNARHILRAFELVDVSSMPWRLRASDENDKRIWINKISSCINSIPGIGNDGGTGGGGLVDFSIFSSFNASVGSKVVPITRQQSNTELTRSPDGNIINSSNSSSNRIIMTRQSSTNLESPRNSANNSNKSNSNKITMTRQNLNLESPRSPELKYLGDTSGSGDLPSFPDMHLSADITKLSDLFGKSGDPDSQAIDEPLISRNKSRVSPSIRSSIDTPKPPPSPAASVSQTNSGLQRTPSSARVRPPKRLPPVPGQQQQQQQQVLELPLTSTNSRDFPGVHVEIAPRKDFADDTGSVSSKVSAKSSGDGVWGLFRSKSKLKKSGGEGLVEDNRGKEDTKSLKKKKSLKNLFGKNA</sequence>
<dbReference type="InterPro" id="IPR011993">
    <property type="entry name" value="PH-like_dom_sf"/>
</dbReference>
<organism evidence="3 4">
    <name type="scientific">Physocladia obscura</name>
    <dbReference type="NCBI Taxonomy" id="109957"/>
    <lineage>
        <taxon>Eukaryota</taxon>
        <taxon>Fungi</taxon>
        <taxon>Fungi incertae sedis</taxon>
        <taxon>Chytridiomycota</taxon>
        <taxon>Chytridiomycota incertae sedis</taxon>
        <taxon>Chytridiomycetes</taxon>
        <taxon>Chytridiales</taxon>
        <taxon>Chytriomycetaceae</taxon>
        <taxon>Physocladia</taxon>
    </lineage>
</organism>
<protein>
    <recommendedName>
        <fullName evidence="2">PH domain-containing protein</fullName>
    </recommendedName>
</protein>
<keyword evidence="4" id="KW-1185">Reference proteome</keyword>
<feature type="compositionally biased region" description="Low complexity" evidence="1">
    <location>
        <begin position="401"/>
        <end position="411"/>
    </location>
</feature>